<protein>
    <submittedName>
        <fullName evidence="8">3-deoxy-D-manno-octulosonate 8-phosphate phosphatase KdsC</fullName>
        <ecNumber evidence="8">3.1.3.45</ecNumber>
    </submittedName>
</protein>
<evidence type="ECO:0000256" key="7">
    <source>
        <dbReference type="PIRSR" id="PIRSR006118-2"/>
    </source>
</evidence>
<dbReference type="SFLD" id="SFLDS00003">
    <property type="entry name" value="Haloacid_Dehalogenase"/>
    <property type="match status" value="1"/>
</dbReference>
<dbReference type="GO" id="GO:0046872">
    <property type="term" value="F:metal ion binding"/>
    <property type="evidence" value="ECO:0007669"/>
    <property type="project" value="UniProtKB-KW"/>
</dbReference>
<evidence type="ECO:0000256" key="4">
    <source>
        <dbReference type="ARBA" id="ARBA00022723"/>
    </source>
</evidence>
<dbReference type="Pfam" id="PF08282">
    <property type="entry name" value="Hydrolase_3"/>
    <property type="match status" value="1"/>
</dbReference>
<evidence type="ECO:0000256" key="5">
    <source>
        <dbReference type="ARBA" id="ARBA00022801"/>
    </source>
</evidence>
<proteinExistence type="inferred from homology"/>
<comment type="subunit">
    <text evidence="3">Homotetramer.</text>
</comment>
<gene>
    <name evidence="8" type="ORF">BWX89_00222</name>
</gene>
<dbReference type="GO" id="GO:0008781">
    <property type="term" value="F:N-acylneuraminate cytidylyltransferase activity"/>
    <property type="evidence" value="ECO:0007669"/>
    <property type="project" value="TreeGrafter"/>
</dbReference>
<dbReference type="NCBIfam" id="TIGR01670">
    <property type="entry name" value="KdsC-phosphatas"/>
    <property type="match status" value="1"/>
</dbReference>
<dbReference type="SFLD" id="SFLDG01138">
    <property type="entry name" value="C1.6.2:_Deoxy-d-mannose-octulo"/>
    <property type="match status" value="1"/>
</dbReference>
<organism evidence="8">
    <name type="scientific">candidate division TA06 bacterium ADurb.Bin131</name>
    <dbReference type="NCBI Taxonomy" id="1852827"/>
    <lineage>
        <taxon>Bacteria</taxon>
        <taxon>Bacteria division TA06</taxon>
    </lineage>
</organism>
<evidence type="ECO:0000256" key="1">
    <source>
        <dbReference type="ARBA" id="ARBA00001946"/>
    </source>
</evidence>
<dbReference type="InterPro" id="IPR006549">
    <property type="entry name" value="HAD-SF_hydro_IIIA"/>
</dbReference>
<dbReference type="NCBIfam" id="TIGR01662">
    <property type="entry name" value="HAD-SF-IIIA"/>
    <property type="match status" value="1"/>
</dbReference>
<comment type="caution">
    <text evidence="8">The sequence shown here is derived from an EMBL/GenBank/DDBJ whole genome shotgun (WGS) entry which is preliminary data.</text>
</comment>
<dbReference type="GO" id="GO:0019143">
    <property type="term" value="F:3-deoxy-manno-octulosonate-8-phosphatase activity"/>
    <property type="evidence" value="ECO:0007669"/>
    <property type="project" value="UniProtKB-EC"/>
</dbReference>
<accession>A0A1V6CDN6</accession>
<comment type="cofactor">
    <cofactor evidence="1 7">
        <name>Mg(2+)</name>
        <dbReference type="ChEBI" id="CHEBI:18420"/>
    </cofactor>
</comment>
<dbReference type="PANTHER" id="PTHR21485:SF3">
    <property type="entry name" value="N-ACYLNEURAMINATE CYTIDYLYLTRANSFERASE"/>
    <property type="match status" value="1"/>
</dbReference>
<comment type="similarity">
    <text evidence="2">Belongs to the KdsC family.</text>
</comment>
<dbReference type="InterPro" id="IPR050793">
    <property type="entry name" value="CMP-NeuNAc_synthase"/>
</dbReference>
<feature type="binding site" evidence="7">
    <location>
        <position position="16"/>
    </location>
    <ligand>
        <name>substrate</name>
    </ligand>
</feature>
<dbReference type="InterPro" id="IPR036412">
    <property type="entry name" value="HAD-like_sf"/>
</dbReference>
<dbReference type="PANTHER" id="PTHR21485">
    <property type="entry name" value="HAD SUPERFAMILY MEMBERS CMAS AND KDSC"/>
    <property type="match status" value="1"/>
</dbReference>
<dbReference type="EMBL" id="MWDQ01000025">
    <property type="protein sequence ID" value="OQB74990.1"/>
    <property type="molecule type" value="Genomic_DNA"/>
</dbReference>
<dbReference type="SFLD" id="SFLDG01136">
    <property type="entry name" value="C1.6:_Phosphoserine_Phosphatas"/>
    <property type="match status" value="1"/>
</dbReference>
<dbReference type="Gene3D" id="3.40.50.1000">
    <property type="entry name" value="HAD superfamily/HAD-like"/>
    <property type="match status" value="1"/>
</dbReference>
<dbReference type="CDD" id="cd01630">
    <property type="entry name" value="HAD_KDO-like"/>
    <property type="match status" value="1"/>
</dbReference>
<evidence type="ECO:0000256" key="2">
    <source>
        <dbReference type="ARBA" id="ARBA00005893"/>
    </source>
</evidence>
<dbReference type="SUPFAM" id="SSF56784">
    <property type="entry name" value="HAD-like"/>
    <property type="match status" value="1"/>
</dbReference>
<dbReference type="Proteomes" id="UP000485562">
    <property type="component" value="Unassembled WGS sequence"/>
</dbReference>
<dbReference type="InterPro" id="IPR023214">
    <property type="entry name" value="HAD_sf"/>
</dbReference>
<keyword evidence="4 7" id="KW-0479">Metal-binding</keyword>
<feature type="binding site" evidence="7">
    <location>
        <position position="107"/>
    </location>
    <ligand>
        <name>Mg(2+)</name>
        <dbReference type="ChEBI" id="CHEBI:18420"/>
    </ligand>
</feature>
<dbReference type="InterPro" id="IPR010023">
    <property type="entry name" value="KdsC_fam"/>
</dbReference>
<feature type="binding site" evidence="7">
    <location>
        <position position="14"/>
    </location>
    <ligand>
        <name>Mg(2+)</name>
        <dbReference type="ChEBI" id="CHEBI:18420"/>
    </ligand>
</feature>
<name>A0A1V6CDN6_UNCT6</name>
<reference evidence="8" key="1">
    <citation type="submission" date="2017-02" db="EMBL/GenBank/DDBJ databases">
        <title>Delving into the versatile metabolic prowess of the omnipresent phylum Bacteroidetes.</title>
        <authorList>
            <person name="Nobu M.K."/>
            <person name="Mei R."/>
            <person name="Narihiro T."/>
            <person name="Kuroda K."/>
            <person name="Liu W.-T."/>
        </authorList>
    </citation>
    <scope>NUCLEOTIDE SEQUENCE</scope>
    <source>
        <strain evidence="8">ADurb.Bin131</strain>
    </source>
</reference>
<dbReference type="EC" id="3.1.3.45" evidence="8"/>
<evidence type="ECO:0000256" key="3">
    <source>
        <dbReference type="ARBA" id="ARBA00011881"/>
    </source>
</evidence>
<dbReference type="PIRSF" id="PIRSF006118">
    <property type="entry name" value="KDO8-P_Ptase"/>
    <property type="match status" value="1"/>
</dbReference>
<dbReference type="FunFam" id="3.40.50.1000:FF:000029">
    <property type="entry name" value="3-deoxy-D-manno-octulosonate 8-phosphate phosphatase KdsC"/>
    <property type="match status" value="1"/>
</dbReference>
<evidence type="ECO:0000256" key="6">
    <source>
        <dbReference type="ARBA" id="ARBA00022842"/>
    </source>
</evidence>
<dbReference type="AlphaFoldDB" id="A0A1V6CDN6"/>
<keyword evidence="5 8" id="KW-0378">Hydrolase</keyword>
<keyword evidence="6 7" id="KW-0460">Magnesium</keyword>
<evidence type="ECO:0000313" key="8">
    <source>
        <dbReference type="EMBL" id="OQB74990.1"/>
    </source>
</evidence>
<sequence length="172" mass="19448">MNYDIKKIKLVATDADGVLTDGKIFYGENGRQCKNFSVKDGMAFKMLKAAGLKSIIISGKKTGILEKRVSDIDVDFVFENTEDKMKVLKHLCKRYKINMEEVCYMGDDILDIPVLESVGFSVAPRDACEDVKNIVKYVVSKNSGKDAFRECVEIIIKSQGKWKKILEDCLQF</sequence>